<dbReference type="RefSeq" id="WP_256505187.1">
    <property type="nucleotide sequence ID" value="NZ_CP101740.1"/>
</dbReference>
<reference evidence="1" key="1">
    <citation type="submission" date="2022-07" db="EMBL/GenBank/DDBJ databases">
        <title>Sphingomonas sp. nov., a novel bacterium isolated from the north slope of the Mount Everest.</title>
        <authorList>
            <person name="Cui X."/>
            <person name="Liu Y."/>
        </authorList>
    </citation>
    <scope>NUCLEOTIDE SEQUENCE</scope>
    <source>
        <strain evidence="1">S5-59</strain>
    </source>
</reference>
<dbReference type="PROSITE" id="PS51257">
    <property type="entry name" value="PROKAR_LIPOPROTEIN"/>
    <property type="match status" value="1"/>
</dbReference>
<keyword evidence="2" id="KW-1185">Reference proteome</keyword>
<name>A0ABY5L6A1_9SPHN</name>
<evidence type="ECO:0000313" key="2">
    <source>
        <dbReference type="Proteomes" id="UP001058533"/>
    </source>
</evidence>
<dbReference type="Proteomes" id="UP001058533">
    <property type="component" value="Chromosome"/>
</dbReference>
<gene>
    <name evidence="1" type="ORF">NMP03_09810</name>
</gene>
<organism evidence="1 2">
    <name type="scientific">Sphingomonas qomolangmaensis</name>
    <dbReference type="NCBI Taxonomy" id="2918765"/>
    <lineage>
        <taxon>Bacteria</taxon>
        <taxon>Pseudomonadati</taxon>
        <taxon>Pseudomonadota</taxon>
        <taxon>Alphaproteobacteria</taxon>
        <taxon>Sphingomonadales</taxon>
        <taxon>Sphingomonadaceae</taxon>
        <taxon>Sphingomonas</taxon>
    </lineage>
</organism>
<dbReference type="EMBL" id="CP101740">
    <property type="protein sequence ID" value="UUL81506.1"/>
    <property type="molecule type" value="Genomic_DNA"/>
</dbReference>
<proteinExistence type="predicted"/>
<sequence length="188" mass="20457">MKRRITTVPLFIVTLLGACSASVERRLEGRVFEVPTVNDISDTDTPFFLPASDAKDGFSFYLNPEAGLPERNLVAVASKKRMCARAAGTEARVNLTVCAAGPPSWRSRPLRKVSDGVFWTYDLPAEAGQRAPSLAGCSAMDDGARPGLCTAVMPYGDLVLTIHFRDNQVGSLGAMYDQSTASLRRWER</sequence>
<protein>
    <recommendedName>
        <fullName evidence="3">Lipoprotein</fullName>
    </recommendedName>
</protein>
<accession>A0ABY5L6A1</accession>
<evidence type="ECO:0008006" key="3">
    <source>
        <dbReference type="Google" id="ProtNLM"/>
    </source>
</evidence>
<evidence type="ECO:0000313" key="1">
    <source>
        <dbReference type="EMBL" id="UUL81506.1"/>
    </source>
</evidence>